<proteinExistence type="predicted"/>
<sequence>MITVLDPGLENNRCTPSSNLGDLIIQESVKRELRNIFPISEIFSLSTQDFIEPEKIKFVRNSSHVFVGGTNLLSSKMRDYKQWKISFIDAIQIQKAVLFGVGWWQYQDKPDLYTSLLLKTALSSKYIHSVRDGYTQRKLEEIGFRNVVNTSCPTMWPLATVKPESFPVKKSENVLLTLTDYNKNPSLDKKLISLLTQKYKTVYFWPQGRGDLDYFSHLGFSVKILEHSFEALKVFLSSTLNFDYIGTRLHGGIYCLCASRRSLIIEIDNRSKELSEDTSLPTVKRNDLEYIEHWIESSFEFKVTLDLDAIKLWKSQFLRL</sequence>
<evidence type="ECO:0000259" key="1">
    <source>
        <dbReference type="Pfam" id="PF04230"/>
    </source>
</evidence>
<comment type="caution">
    <text evidence="2">The sequence shown here is derived from an EMBL/GenBank/DDBJ whole genome shotgun (WGS) entry which is preliminary data.</text>
</comment>
<protein>
    <recommendedName>
        <fullName evidence="1">Polysaccharide pyruvyl transferase domain-containing protein</fullName>
    </recommendedName>
</protein>
<evidence type="ECO:0000313" key="2">
    <source>
        <dbReference type="EMBL" id="OKH51077.1"/>
    </source>
</evidence>
<feature type="domain" description="Polysaccharide pyruvyl transferase" evidence="1">
    <location>
        <begin position="19"/>
        <end position="268"/>
    </location>
</feature>
<dbReference type="AlphaFoldDB" id="A0A1U7JBD3"/>
<dbReference type="InterPro" id="IPR007345">
    <property type="entry name" value="Polysacch_pyruvyl_Trfase"/>
</dbReference>
<dbReference type="EMBL" id="MRCG01000001">
    <property type="protein sequence ID" value="OKH51077.1"/>
    <property type="molecule type" value="Genomic_DNA"/>
</dbReference>
<gene>
    <name evidence="2" type="ORF">NIES30_03140</name>
</gene>
<name>A0A1U7JBD3_9CYAN</name>
<dbReference type="OrthoDB" id="9802987at2"/>
<reference evidence="2 3" key="1">
    <citation type="submission" date="2016-11" db="EMBL/GenBank/DDBJ databases">
        <title>Draft Genome Sequences of Nine Cyanobacterial Strains from Diverse Habitats.</title>
        <authorList>
            <person name="Zhu T."/>
            <person name="Hou S."/>
            <person name="Lu X."/>
            <person name="Hess W.R."/>
        </authorList>
    </citation>
    <scope>NUCLEOTIDE SEQUENCE [LARGE SCALE GENOMIC DNA]</scope>
    <source>
        <strain evidence="2 3">NIES-30</strain>
    </source>
</reference>
<organism evidence="2 3">
    <name type="scientific">Phormidium tenue NIES-30</name>
    <dbReference type="NCBI Taxonomy" id="549789"/>
    <lineage>
        <taxon>Bacteria</taxon>
        <taxon>Bacillati</taxon>
        <taxon>Cyanobacteriota</taxon>
        <taxon>Cyanophyceae</taxon>
        <taxon>Oscillatoriophycideae</taxon>
        <taxon>Oscillatoriales</taxon>
        <taxon>Oscillatoriaceae</taxon>
        <taxon>Phormidium</taxon>
    </lineage>
</organism>
<dbReference type="STRING" id="549789.NIES30_03140"/>
<accession>A0A1U7JBD3</accession>
<evidence type="ECO:0000313" key="3">
    <source>
        <dbReference type="Proteomes" id="UP000185557"/>
    </source>
</evidence>
<keyword evidence="3" id="KW-1185">Reference proteome</keyword>
<dbReference type="Pfam" id="PF04230">
    <property type="entry name" value="PS_pyruv_trans"/>
    <property type="match status" value="1"/>
</dbReference>
<dbReference type="RefSeq" id="WP_073606888.1">
    <property type="nucleotide sequence ID" value="NZ_MRCG01000001.1"/>
</dbReference>
<dbReference type="Proteomes" id="UP000185557">
    <property type="component" value="Unassembled WGS sequence"/>
</dbReference>